<feature type="transmembrane region" description="Helical" evidence="2">
    <location>
        <begin position="7"/>
        <end position="25"/>
    </location>
</feature>
<reference evidence="3 4" key="1">
    <citation type="journal article" date="2022" name="Nat. Plants">
        <title>Genomes of leafy and leafless Platanthera orchids illuminate the evolution of mycoheterotrophy.</title>
        <authorList>
            <person name="Li M.H."/>
            <person name="Liu K.W."/>
            <person name="Li Z."/>
            <person name="Lu H.C."/>
            <person name="Ye Q.L."/>
            <person name="Zhang D."/>
            <person name="Wang J.Y."/>
            <person name="Li Y.F."/>
            <person name="Zhong Z.M."/>
            <person name="Liu X."/>
            <person name="Yu X."/>
            <person name="Liu D.K."/>
            <person name="Tu X.D."/>
            <person name="Liu B."/>
            <person name="Hao Y."/>
            <person name="Liao X.Y."/>
            <person name="Jiang Y.T."/>
            <person name="Sun W.H."/>
            <person name="Chen J."/>
            <person name="Chen Y.Q."/>
            <person name="Ai Y."/>
            <person name="Zhai J.W."/>
            <person name="Wu S.S."/>
            <person name="Zhou Z."/>
            <person name="Hsiao Y.Y."/>
            <person name="Wu W.L."/>
            <person name="Chen Y.Y."/>
            <person name="Lin Y.F."/>
            <person name="Hsu J.L."/>
            <person name="Li C.Y."/>
            <person name="Wang Z.W."/>
            <person name="Zhao X."/>
            <person name="Zhong W.Y."/>
            <person name="Ma X.K."/>
            <person name="Ma L."/>
            <person name="Huang J."/>
            <person name="Chen G.Z."/>
            <person name="Huang M.Z."/>
            <person name="Huang L."/>
            <person name="Peng D.H."/>
            <person name="Luo Y.B."/>
            <person name="Zou S.Q."/>
            <person name="Chen S.P."/>
            <person name="Lan S."/>
            <person name="Tsai W.C."/>
            <person name="Van de Peer Y."/>
            <person name="Liu Z.J."/>
        </authorList>
    </citation>
    <scope>NUCLEOTIDE SEQUENCE [LARGE SCALE GENOMIC DNA]</scope>
    <source>
        <strain evidence="3">Lor288</strain>
    </source>
</reference>
<evidence type="ECO:0000313" key="4">
    <source>
        <dbReference type="Proteomes" id="UP001412067"/>
    </source>
</evidence>
<dbReference type="Gene3D" id="2.20.110.10">
    <property type="entry name" value="Histone H3 K4-specific methyltransferase SET7/9 N-terminal domain"/>
    <property type="match status" value="2"/>
</dbReference>
<gene>
    <name evidence="3" type="ORF">KSP40_PGU003843</name>
</gene>
<accession>A0ABR2N0H6</accession>
<keyword evidence="4" id="KW-1185">Reference proteome</keyword>
<feature type="transmembrane region" description="Helical" evidence="2">
    <location>
        <begin position="31"/>
        <end position="49"/>
    </location>
</feature>
<evidence type="ECO:0000256" key="2">
    <source>
        <dbReference type="SAM" id="Phobius"/>
    </source>
</evidence>
<keyword evidence="2" id="KW-0472">Membrane</keyword>
<keyword evidence="1" id="KW-0677">Repeat</keyword>
<keyword evidence="2" id="KW-0812">Transmembrane</keyword>
<sequence length="250" mass="28186">MSFCRHLAQLPILLIVFLLLSFIYLRRQSPFLSNLSLASAAIAAASLVLKRSRLFDFLRFRFGRRKHVRWFIGDDDAGEENPRDDEKPASDGVEFYRNGRDFYEGEFYKGKCSGSGVYNFGRQGKYEGDWVDGKYDGYGVESWARGSRYHGHYRQGLKHGIGVYKHNNGDSYAGEWFAGRSHGRGVQGCADGSCFMGEFKCGAKHGFGYYHFSVEERVEKVVASAEKATECAQIASVKAVQERMNGVLCN</sequence>
<proteinExistence type="predicted"/>
<evidence type="ECO:0000313" key="3">
    <source>
        <dbReference type="EMBL" id="KAK8969459.1"/>
    </source>
</evidence>
<dbReference type="SMART" id="SM00698">
    <property type="entry name" value="MORN"/>
    <property type="match status" value="5"/>
</dbReference>
<comment type="caution">
    <text evidence="3">The sequence shown here is derived from an EMBL/GenBank/DDBJ whole genome shotgun (WGS) entry which is preliminary data.</text>
</comment>
<dbReference type="PANTHER" id="PTHR23084:SF176">
    <property type="entry name" value="HISTONE H3 K4-SPECIFIC METHYLTRANSFERASE SET7_9 FAMILY PROTEIN"/>
    <property type="match status" value="1"/>
</dbReference>
<name>A0ABR2N0H6_9ASPA</name>
<dbReference type="SUPFAM" id="SSF82185">
    <property type="entry name" value="Histone H3 K4-specific methyltransferase SET7/9 N-terminal domain"/>
    <property type="match status" value="1"/>
</dbReference>
<keyword evidence="2" id="KW-1133">Transmembrane helix</keyword>
<dbReference type="Proteomes" id="UP001412067">
    <property type="component" value="Unassembled WGS sequence"/>
</dbReference>
<organism evidence="3 4">
    <name type="scientific">Platanthera guangdongensis</name>
    <dbReference type="NCBI Taxonomy" id="2320717"/>
    <lineage>
        <taxon>Eukaryota</taxon>
        <taxon>Viridiplantae</taxon>
        <taxon>Streptophyta</taxon>
        <taxon>Embryophyta</taxon>
        <taxon>Tracheophyta</taxon>
        <taxon>Spermatophyta</taxon>
        <taxon>Magnoliopsida</taxon>
        <taxon>Liliopsida</taxon>
        <taxon>Asparagales</taxon>
        <taxon>Orchidaceae</taxon>
        <taxon>Orchidoideae</taxon>
        <taxon>Orchideae</taxon>
        <taxon>Orchidinae</taxon>
        <taxon>Platanthera</taxon>
    </lineage>
</organism>
<dbReference type="InterPro" id="IPR003409">
    <property type="entry name" value="MORN"/>
</dbReference>
<dbReference type="PANTHER" id="PTHR23084">
    <property type="entry name" value="PHOSPHATIDYLINOSITOL-4-PHOSPHATE 5-KINASE RELATED"/>
    <property type="match status" value="1"/>
</dbReference>
<dbReference type="EMBL" id="JBBWWR010000003">
    <property type="protein sequence ID" value="KAK8969459.1"/>
    <property type="molecule type" value="Genomic_DNA"/>
</dbReference>
<dbReference type="Pfam" id="PF02493">
    <property type="entry name" value="MORN"/>
    <property type="match status" value="5"/>
</dbReference>
<evidence type="ECO:0000256" key="1">
    <source>
        <dbReference type="ARBA" id="ARBA00022737"/>
    </source>
</evidence>
<protein>
    <submittedName>
        <fullName evidence="3">Uncharacterized protein</fullName>
    </submittedName>
</protein>